<evidence type="ECO:0000256" key="1">
    <source>
        <dbReference type="ARBA" id="ARBA00022741"/>
    </source>
</evidence>
<dbReference type="PANTHER" id="PTHR40710:SF1">
    <property type="entry name" value="RIKEN CDNA E230025N22 GENE"/>
    <property type="match status" value="1"/>
</dbReference>
<feature type="coiled-coil region" evidence="3">
    <location>
        <begin position="392"/>
        <end position="419"/>
    </location>
</feature>
<dbReference type="PANTHER" id="PTHR40710">
    <property type="entry name" value="RIKEN CDNA E230025N22 GENE"/>
    <property type="match status" value="1"/>
</dbReference>
<accession>A0ABQ0FQR4</accession>
<evidence type="ECO:0000256" key="2">
    <source>
        <dbReference type="ARBA" id="ARBA00022840"/>
    </source>
</evidence>
<reference evidence="5 6" key="1">
    <citation type="submission" date="2024-08" db="EMBL/GenBank/DDBJ databases">
        <title>The draft genome of Apodemus speciosus.</title>
        <authorList>
            <person name="Nabeshima K."/>
            <person name="Suzuki S."/>
            <person name="Onuma M."/>
        </authorList>
    </citation>
    <scope>NUCLEOTIDE SEQUENCE [LARGE SCALE GENOMIC DNA]</scope>
    <source>
        <strain evidence="5">IB14-021</strain>
    </source>
</reference>
<protein>
    <submittedName>
        <fullName evidence="5">Uncharacterized protein</fullName>
    </submittedName>
</protein>
<keyword evidence="6" id="KW-1185">Reference proteome</keyword>
<gene>
    <name evidence="5" type="ORF">APTSU1_001682800</name>
</gene>
<keyword evidence="2" id="KW-0067">ATP-binding</keyword>
<dbReference type="Proteomes" id="UP001623349">
    <property type="component" value="Unassembled WGS sequence"/>
</dbReference>
<comment type="caution">
    <text evidence="5">The sequence shown here is derived from an EMBL/GenBank/DDBJ whole genome shotgun (WGS) entry which is preliminary data.</text>
</comment>
<keyword evidence="1" id="KW-0547">Nucleotide-binding</keyword>
<dbReference type="SUPFAM" id="SSF52540">
    <property type="entry name" value="P-loop containing nucleoside triphosphate hydrolases"/>
    <property type="match status" value="1"/>
</dbReference>
<dbReference type="InterPro" id="IPR036961">
    <property type="entry name" value="Kinesin_motor_dom_sf"/>
</dbReference>
<proteinExistence type="predicted"/>
<dbReference type="InterPro" id="IPR027417">
    <property type="entry name" value="P-loop_NTPase"/>
</dbReference>
<keyword evidence="3" id="KW-0175">Coiled coil</keyword>
<feature type="region of interest" description="Disordered" evidence="4">
    <location>
        <begin position="475"/>
        <end position="513"/>
    </location>
</feature>
<sequence>MGPQETHGPTFLLEGPKSLRLLQPGTLEPQEHRFTFDRVLGPGTAQEAEQELLTQVQPMLASVGQGYNTALLLQGQETEAPRFVPQVLQMLFEEALPLCRSGPVLCTLSLVQIGHSGHTRDLLSPCLEDLPVLDVAPLGLVVKDASEVEVSDAQAASALYLKAAGNEGRACSLLTLTVSCPGPETQQQWRGDCPLLQVLAGAAAAEEVEGSLPWIISWLLEANSYCGVLLRLDARGSSPSLLQNALLGASRKRVQANEVKPTLWNAGEEMRARRATLKRLRLGLLGDTLTDGGLNRLGRALRELQVSKVKGEPPNYCKQGRHSAHLSEEQARQVPDVALQFFLAQARRQRLQEEHRIWIQEELKHLEHQKEVACDQNRGTVAEERESPWKEQAVLKLRVEALQAERDMAEQDLVALYDLYVQATRARTCHLLQVFQAWQGMWEEKAMATEHGHRSLLAGILQDTIDLALKNQELQAQNQQPEQSADRASSAGVLPGEKSDPEHSGATFLCPHS</sequence>
<dbReference type="EMBL" id="BAAFST010000018">
    <property type="protein sequence ID" value="GAB1301590.1"/>
    <property type="molecule type" value="Genomic_DNA"/>
</dbReference>
<organism evidence="5 6">
    <name type="scientific">Apodemus speciosus</name>
    <name type="common">Large Japanese field mouse</name>
    <dbReference type="NCBI Taxonomy" id="105296"/>
    <lineage>
        <taxon>Eukaryota</taxon>
        <taxon>Metazoa</taxon>
        <taxon>Chordata</taxon>
        <taxon>Craniata</taxon>
        <taxon>Vertebrata</taxon>
        <taxon>Euteleostomi</taxon>
        <taxon>Mammalia</taxon>
        <taxon>Eutheria</taxon>
        <taxon>Euarchontoglires</taxon>
        <taxon>Glires</taxon>
        <taxon>Rodentia</taxon>
        <taxon>Myomorpha</taxon>
        <taxon>Muroidea</taxon>
        <taxon>Muridae</taxon>
        <taxon>Murinae</taxon>
        <taxon>Apodemus</taxon>
    </lineage>
</organism>
<name>A0ABQ0FQR4_APOSI</name>
<evidence type="ECO:0000256" key="4">
    <source>
        <dbReference type="SAM" id="MobiDB-lite"/>
    </source>
</evidence>
<dbReference type="Gene3D" id="3.40.850.10">
    <property type="entry name" value="Kinesin motor domain"/>
    <property type="match status" value="1"/>
</dbReference>
<evidence type="ECO:0000256" key="3">
    <source>
        <dbReference type="SAM" id="Coils"/>
    </source>
</evidence>
<evidence type="ECO:0000313" key="6">
    <source>
        <dbReference type="Proteomes" id="UP001623349"/>
    </source>
</evidence>
<evidence type="ECO:0000313" key="5">
    <source>
        <dbReference type="EMBL" id="GAB1301590.1"/>
    </source>
</evidence>